<proteinExistence type="predicted"/>
<feature type="compositionally biased region" description="Low complexity" evidence="1">
    <location>
        <begin position="194"/>
        <end position="204"/>
    </location>
</feature>
<dbReference type="AlphaFoldDB" id="A0A9N9C7J1"/>
<dbReference type="EMBL" id="CAJVPK010001629">
    <property type="protein sequence ID" value="CAG8593480.1"/>
    <property type="molecule type" value="Genomic_DNA"/>
</dbReference>
<accession>A0A9N9C7J1</accession>
<feature type="non-terminal residue" evidence="2">
    <location>
        <position position="245"/>
    </location>
</feature>
<evidence type="ECO:0000313" key="3">
    <source>
        <dbReference type="Proteomes" id="UP000789706"/>
    </source>
</evidence>
<feature type="compositionally biased region" description="Basic residues" evidence="1">
    <location>
        <begin position="211"/>
        <end position="220"/>
    </location>
</feature>
<feature type="region of interest" description="Disordered" evidence="1">
    <location>
        <begin position="194"/>
        <end position="245"/>
    </location>
</feature>
<dbReference type="OrthoDB" id="2366411at2759"/>
<evidence type="ECO:0000256" key="1">
    <source>
        <dbReference type="SAM" id="MobiDB-lite"/>
    </source>
</evidence>
<comment type="caution">
    <text evidence="2">The sequence shown here is derived from an EMBL/GenBank/DDBJ whole genome shotgun (WGS) entry which is preliminary data.</text>
</comment>
<organism evidence="2 3">
    <name type="scientific">Diversispora eburnea</name>
    <dbReference type="NCBI Taxonomy" id="1213867"/>
    <lineage>
        <taxon>Eukaryota</taxon>
        <taxon>Fungi</taxon>
        <taxon>Fungi incertae sedis</taxon>
        <taxon>Mucoromycota</taxon>
        <taxon>Glomeromycotina</taxon>
        <taxon>Glomeromycetes</taxon>
        <taxon>Diversisporales</taxon>
        <taxon>Diversisporaceae</taxon>
        <taxon>Diversispora</taxon>
    </lineage>
</organism>
<sequence length="245" mass="28404">MSSQDDINQNWQKIENDVKAKLIKFLQNISFSQASKLLQDANIKFQYGTDFNLFFSYTLCSTYNSKYQRAKYKDKNNLAKILLQDYGSDDVTMTSSKIEELKLSMIIENKQKYNAAKILIISPVNFNNIIEKIHLYIQKSLGDEKLNVFDYSLQYKALNSRGTANTLEKETDFNDFLNEYKKIIGSNKKMGISEIPENSSSSDSNTEKIKVFHKKNKSRAVQKEDLTSEQMTRAQVINELSEKYR</sequence>
<keyword evidence="3" id="KW-1185">Reference proteome</keyword>
<evidence type="ECO:0000313" key="2">
    <source>
        <dbReference type="EMBL" id="CAG8593480.1"/>
    </source>
</evidence>
<gene>
    <name evidence="2" type="ORF">DEBURN_LOCUS9174</name>
</gene>
<protein>
    <submittedName>
        <fullName evidence="2">11986_t:CDS:1</fullName>
    </submittedName>
</protein>
<reference evidence="2" key="1">
    <citation type="submission" date="2021-06" db="EMBL/GenBank/DDBJ databases">
        <authorList>
            <person name="Kallberg Y."/>
            <person name="Tangrot J."/>
            <person name="Rosling A."/>
        </authorList>
    </citation>
    <scope>NUCLEOTIDE SEQUENCE</scope>
    <source>
        <strain evidence="2">AZ414A</strain>
    </source>
</reference>
<dbReference type="Proteomes" id="UP000789706">
    <property type="component" value="Unassembled WGS sequence"/>
</dbReference>
<name>A0A9N9C7J1_9GLOM</name>